<evidence type="ECO:0000256" key="6">
    <source>
        <dbReference type="ARBA" id="ARBA00022989"/>
    </source>
</evidence>
<dbReference type="InterPro" id="IPR036640">
    <property type="entry name" value="ABC1_TM_sf"/>
</dbReference>
<evidence type="ECO:0000256" key="8">
    <source>
        <dbReference type="ARBA" id="ARBA00024722"/>
    </source>
</evidence>
<dbReference type="GO" id="GO:0140359">
    <property type="term" value="F:ABC-type transporter activity"/>
    <property type="evidence" value="ECO:0007669"/>
    <property type="project" value="InterPro"/>
</dbReference>
<dbReference type="Proteomes" id="UP000190675">
    <property type="component" value="Chromosome I"/>
</dbReference>
<feature type="transmembrane region" description="Helical" evidence="10">
    <location>
        <begin position="191"/>
        <end position="209"/>
    </location>
</feature>
<dbReference type="PROSITE" id="PS50893">
    <property type="entry name" value="ABC_TRANSPORTER_2"/>
    <property type="match status" value="1"/>
</dbReference>
<dbReference type="SUPFAM" id="SSF90123">
    <property type="entry name" value="ABC transporter transmembrane region"/>
    <property type="match status" value="1"/>
</dbReference>
<evidence type="ECO:0000256" key="10">
    <source>
        <dbReference type="SAM" id="Phobius"/>
    </source>
</evidence>
<dbReference type="PROSITE" id="PS00211">
    <property type="entry name" value="ABC_TRANSPORTER_1"/>
    <property type="match status" value="1"/>
</dbReference>
<comment type="similarity">
    <text evidence="2">Belongs to the ABC transporter superfamily.</text>
</comment>
<keyword evidence="5 13" id="KW-0067">ATP-binding</keyword>
<name>A0A1M5K5J5_9BRAD</name>
<proteinExistence type="inferred from homology"/>
<dbReference type="PANTHER" id="PTHR24221">
    <property type="entry name" value="ATP-BINDING CASSETTE SUB-FAMILY B"/>
    <property type="match status" value="1"/>
</dbReference>
<dbReference type="PROSITE" id="PS50929">
    <property type="entry name" value="ABC_TM1F"/>
    <property type="match status" value="1"/>
</dbReference>
<dbReference type="InterPro" id="IPR003593">
    <property type="entry name" value="AAA+_ATPase"/>
</dbReference>
<evidence type="ECO:0000259" key="11">
    <source>
        <dbReference type="PROSITE" id="PS50893"/>
    </source>
</evidence>
<evidence type="ECO:0000256" key="1">
    <source>
        <dbReference type="ARBA" id="ARBA00004651"/>
    </source>
</evidence>
<dbReference type="InterPro" id="IPR039421">
    <property type="entry name" value="Type_1_exporter"/>
</dbReference>
<dbReference type="AlphaFoldDB" id="A0A1M5K5J5"/>
<evidence type="ECO:0000259" key="12">
    <source>
        <dbReference type="PROSITE" id="PS50929"/>
    </source>
</evidence>
<evidence type="ECO:0000256" key="2">
    <source>
        <dbReference type="ARBA" id="ARBA00005417"/>
    </source>
</evidence>
<dbReference type="GO" id="GO:0005524">
    <property type="term" value="F:ATP binding"/>
    <property type="evidence" value="ECO:0007669"/>
    <property type="project" value="UniProtKB-KW"/>
</dbReference>
<accession>A0A1M5K5J5</accession>
<dbReference type="GO" id="GO:0005886">
    <property type="term" value="C:plasma membrane"/>
    <property type="evidence" value="ECO:0007669"/>
    <property type="project" value="UniProtKB-SubCell"/>
</dbReference>
<keyword evidence="7 10" id="KW-0472">Membrane</keyword>
<dbReference type="Pfam" id="PF00664">
    <property type="entry name" value="ABC_membrane"/>
    <property type="match status" value="1"/>
</dbReference>
<evidence type="ECO:0000256" key="3">
    <source>
        <dbReference type="ARBA" id="ARBA00022692"/>
    </source>
</evidence>
<comment type="subcellular location">
    <subcellularLocation>
        <location evidence="1">Cell membrane</location>
        <topology evidence="1">Multi-pass membrane protein</topology>
    </subcellularLocation>
</comment>
<feature type="domain" description="ABC transporter" evidence="11">
    <location>
        <begin position="349"/>
        <end position="563"/>
    </location>
</feature>
<evidence type="ECO:0000256" key="9">
    <source>
        <dbReference type="SAM" id="MobiDB-lite"/>
    </source>
</evidence>
<keyword evidence="4" id="KW-0547">Nucleotide-binding</keyword>
<keyword evidence="6 10" id="KW-1133">Transmembrane helix</keyword>
<dbReference type="Gene3D" id="3.40.50.300">
    <property type="entry name" value="P-loop containing nucleotide triphosphate hydrolases"/>
    <property type="match status" value="1"/>
</dbReference>
<sequence>MQKIRMRISNDRKRTERRGNRATTAPLADNSTDHDPALGLARNFGTAGLRTTLSWQVARTLFRIGFAGSLAVFAGRLIEDAAFDVIALSGALACLALSAAAGVLADLAAAGAEDVVVDRLRAALQDSLSRKSPVRIRTRPAGALVAGLQRYPGAVAGLVISHSVAKSMLAIGPTLAAVAVALVSWEAAITLFLAIPVMVIFFVLLGGVVRSRAEAQEKAFGRLAAQFSDRIRTLPTILANHALPREHGKIEARMTLYADSTMAVLKVAFLNAGIIDFFSAIAIAVLAVLLGLSHLGLMHVPGFSGLALWQSLFILIIAAEFFTPFRRYAEQYHVKAEGQAAAKELDWYLDDSGTAMTGADDAGAKPFTIDGAFDAADFPPAGLIAISGPSGAGKSTLLRMLAGIETPPPGFKPLLQVTAEGCDWISTDIYVPAGTLGEAIGWNRGGHERAVLQSAAAHVGLLDERLLPGGLDARIAEGGDNLSGGQRMRIGIARIMLSGGVVLADEPTAKLDPQTAKLVRQMLIDIAKRRLVIVATHDERLIEAAGRHHVLRVPSQDGQAVAA</sequence>
<gene>
    <name evidence="13" type="ORF">SAMN05444169_2667</name>
</gene>
<protein>
    <submittedName>
        <fullName evidence="13">ATP-binding cassette, subfamily C</fullName>
    </submittedName>
</protein>
<dbReference type="InterPro" id="IPR011527">
    <property type="entry name" value="ABC1_TM_dom"/>
</dbReference>
<keyword evidence="3 10" id="KW-0812">Transmembrane</keyword>
<dbReference type="SMART" id="SM00382">
    <property type="entry name" value="AAA"/>
    <property type="match status" value="1"/>
</dbReference>
<evidence type="ECO:0000256" key="7">
    <source>
        <dbReference type="ARBA" id="ARBA00023136"/>
    </source>
</evidence>
<evidence type="ECO:0000313" key="13">
    <source>
        <dbReference type="EMBL" id="SHG48112.1"/>
    </source>
</evidence>
<feature type="region of interest" description="Disordered" evidence="9">
    <location>
        <begin position="1"/>
        <end position="33"/>
    </location>
</feature>
<evidence type="ECO:0000256" key="5">
    <source>
        <dbReference type="ARBA" id="ARBA00022840"/>
    </source>
</evidence>
<evidence type="ECO:0000313" key="14">
    <source>
        <dbReference type="Proteomes" id="UP000190675"/>
    </source>
</evidence>
<dbReference type="PANTHER" id="PTHR24221:SF590">
    <property type="entry name" value="COMPONENT LINKED WITH THE ASSEMBLY OF CYTOCHROME' TRANSPORT TRANSMEMBRANE ATP-BINDING PROTEIN ABC TRANSPORTER CYDD-RELATED"/>
    <property type="match status" value="1"/>
</dbReference>
<dbReference type="SUPFAM" id="SSF52540">
    <property type="entry name" value="P-loop containing nucleoside triphosphate hydrolases"/>
    <property type="match status" value="1"/>
</dbReference>
<dbReference type="InterPro" id="IPR017871">
    <property type="entry name" value="ABC_transporter-like_CS"/>
</dbReference>
<feature type="transmembrane region" description="Helical" evidence="10">
    <location>
        <begin position="302"/>
        <end position="322"/>
    </location>
</feature>
<feature type="transmembrane region" description="Helical" evidence="10">
    <location>
        <begin position="90"/>
        <end position="112"/>
    </location>
</feature>
<evidence type="ECO:0000256" key="4">
    <source>
        <dbReference type="ARBA" id="ARBA00022741"/>
    </source>
</evidence>
<dbReference type="InterPro" id="IPR003439">
    <property type="entry name" value="ABC_transporter-like_ATP-bd"/>
</dbReference>
<comment type="function">
    <text evidence="8">Involved in beta-(1--&gt;2)glucan export. Transmembrane domains (TMD) form a pore in the inner membrane and the ATP-binding domain (NBD) is responsible for energy generation.</text>
</comment>
<dbReference type="Gene3D" id="1.20.1560.10">
    <property type="entry name" value="ABC transporter type 1, transmembrane domain"/>
    <property type="match status" value="1"/>
</dbReference>
<feature type="domain" description="ABC transmembrane type-1" evidence="12">
    <location>
        <begin position="57"/>
        <end position="292"/>
    </location>
</feature>
<dbReference type="Pfam" id="PF00005">
    <property type="entry name" value="ABC_tran"/>
    <property type="match status" value="1"/>
</dbReference>
<dbReference type="GO" id="GO:0016887">
    <property type="term" value="F:ATP hydrolysis activity"/>
    <property type="evidence" value="ECO:0007669"/>
    <property type="project" value="InterPro"/>
</dbReference>
<feature type="transmembrane region" description="Helical" evidence="10">
    <location>
        <begin position="263"/>
        <end position="290"/>
    </location>
</feature>
<feature type="compositionally biased region" description="Basic and acidic residues" evidence="9">
    <location>
        <begin position="8"/>
        <end position="19"/>
    </location>
</feature>
<reference evidence="13 14" key="1">
    <citation type="submission" date="2016-11" db="EMBL/GenBank/DDBJ databases">
        <authorList>
            <person name="Jaros S."/>
            <person name="Januszkiewicz K."/>
            <person name="Wedrychowicz H."/>
        </authorList>
    </citation>
    <scope>NUCLEOTIDE SEQUENCE [LARGE SCALE GENOMIC DNA]</scope>
    <source>
        <strain evidence="13 14">GAS242</strain>
    </source>
</reference>
<dbReference type="InterPro" id="IPR027417">
    <property type="entry name" value="P-loop_NTPase"/>
</dbReference>
<dbReference type="EMBL" id="LT670818">
    <property type="protein sequence ID" value="SHG48112.1"/>
    <property type="molecule type" value="Genomic_DNA"/>
</dbReference>
<feature type="transmembrane region" description="Helical" evidence="10">
    <location>
        <begin position="60"/>
        <end position="78"/>
    </location>
</feature>
<organism evidence="13 14">
    <name type="scientific">Bradyrhizobium erythrophlei</name>
    <dbReference type="NCBI Taxonomy" id="1437360"/>
    <lineage>
        <taxon>Bacteria</taxon>
        <taxon>Pseudomonadati</taxon>
        <taxon>Pseudomonadota</taxon>
        <taxon>Alphaproteobacteria</taxon>
        <taxon>Hyphomicrobiales</taxon>
        <taxon>Nitrobacteraceae</taxon>
        <taxon>Bradyrhizobium</taxon>
    </lineage>
</organism>